<reference evidence="1 2" key="1">
    <citation type="journal article" date="2002" name="Proc. Natl. Acad. Sci. U.S.A.">
        <title>Genome sequence of a serotype M3 strain of group A Streptococcus: phage-encoded toxins, the high-virulence phenotype, and clone emergence.</title>
        <authorList>
            <person name="Beres S.B."/>
            <person name="Sylva G.L."/>
            <person name="Barbian K.D."/>
            <person name="Lei B."/>
            <person name="Hoff J.S."/>
            <person name="Mammarella N.D."/>
            <person name="Liu M.Y."/>
            <person name="Smoot J.C."/>
            <person name="Porcella S.F."/>
            <person name="Parkins L.D."/>
            <person name="Campbell D.S."/>
            <person name="Smith T.M."/>
            <person name="McCormick J.K."/>
            <person name="Leung D.Y."/>
            <person name="Schlievert P.M."/>
            <person name="Musser J.M."/>
        </authorList>
    </citation>
    <scope>NUCLEOTIDE SEQUENCE [LARGE SCALE GENOMIC DNA]</scope>
    <source>
        <strain evidence="2">ATCC BAA-595 / MGAS315</strain>
    </source>
</reference>
<protein>
    <submittedName>
        <fullName evidence="1">Uncharacterized protein</fullName>
    </submittedName>
</protein>
<evidence type="ECO:0000313" key="1">
    <source>
        <dbReference type="EMBL" id="AAM79854.1"/>
    </source>
</evidence>
<dbReference type="AlphaFoldDB" id="A0A0H2UVG6"/>
<accession>A0A0H2UVG6</accession>
<dbReference type="RefSeq" id="WP_011054757.1">
    <property type="nucleotide sequence ID" value="NC_004070.1"/>
</dbReference>
<gene>
    <name evidence="1" type="ordered locus">SpyM3_1247</name>
</gene>
<name>A0A0H2UVG6_STRP3</name>
<dbReference type="EMBL" id="AE014074">
    <property type="protein sequence ID" value="AAM79854.1"/>
    <property type="molecule type" value="Genomic_DNA"/>
</dbReference>
<sequence>MTLVDDFYKRMKPSIKKFLDNNIIITDQEEAIRVYKSVKYYKKLNRLPPPDVLEWFQQIYTTEEMVALIKQSYRLKQKKTDEDDKIYEKCMFKNYGDVKLAKKVKRMNALAKAWEMGL</sequence>
<dbReference type="Proteomes" id="UP000000564">
    <property type="component" value="Chromosome"/>
</dbReference>
<dbReference type="HOGENOM" id="CLU_2071845_0_0_9"/>
<proteinExistence type="predicted"/>
<evidence type="ECO:0000313" key="2">
    <source>
        <dbReference type="Proteomes" id="UP000000564"/>
    </source>
</evidence>
<dbReference type="KEGG" id="spg:SpyM3_1247"/>
<organism evidence="1 2">
    <name type="scientific">Streptococcus pyogenes serotype M3 (strain ATCC BAA-595 / MGAS315)</name>
    <dbReference type="NCBI Taxonomy" id="198466"/>
    <lineage>
        <taxon>Bacteria</taxon>
        <taxon>Bacillati</taxon>
        <taxon>Bacillota</taxon>
        <taxon>Bacilli</taxon>
        <taxon>Lactobacillales</taxon>
        <taxon>Streptococcaceae</taxon>
        <taxon>Streptococcus</taxon>
    </lineage>
</organism>